<name>A0AAV3YFF7_9GAST</name>
<sequence>MLGCMDLKTVVNPQTCTLFVSLLTVALRPIKVSQEHWRKSHTSDENRHDWEYGSADTRRAPRAHITCIVLLQGRDSTKLIRCGGAVNHTQAIMANRISKFAYTLSQQLDRLNARVDRLVDQCLSSKAAGHASSHGCDETPC</sequence>
<dbReference type="Proteomes" id="UP000735302">
    <property type="component" value="Unassembled WGS sequence"/>
</dbReference>
<keyword evidence="2" id="KW-1185">Reference proteome</keyword>
<comment type="caution">
    <text evidence="1">The sequence shown here is derived from an EMBL/GenBank/DDBJ whole genome shotgun (WGS) entry which is preliminary data.</text>
</comment>
<evidence type="ECO:0008006" key="3">
    <source>
        <dbReference type="Google" id="ProtNLM"/>
    </source>
</evidence>
<protein>
    <recommendedName>
        <fullName evidence="3">BLOC-1-related complex subunit 7</fullName>
    </recommendedName>
</protein>
<organism evidence="1 2">
    <name type="scientific">Plakobranchus ocellatus</name>
    <dbReference type="NCBI Taxonomy" id="259542"/>
    <lineage>
        <taxon>Eukaryota</taxon>
        <taxon>Metazoa</taxon>
        <taxon>Spiralia</taxon>
        <taxon>Lophotrochozoa</taxon>
        <taxon>Mollusca</taxon>
        <taxon>Gastropoda</taxon>
        <taxon>Heterobranchia</taxon>
        <taxon>Euthyneura</taxon>
        <taxon>Panpulmonata</taxon>
        <taxon>Sacoglossa</taxon>
        <taxon>Placobranchoidea</taxon>
        <taxon>Plakobranchidae</taxon>
        <taxon>Plakobranchus</taxon>
    </lineage>
</organism>
<reference evidence="1 2" key="1">
    <citation type="journal article" date="2021" name="Elife">
        <title>Chloroplast acquisition without the gene transfer in kleptoplastic sea slugs, Plakobranchus ocellatus.</title>
        <authorList>
            <person name="Maeda T."/>
            <person name="Takahashi S."/>
            <person name="Yoshida T."/>
            <person name="Shimamura S."/>
            <person name="Takaki Y."/>
            <person name="Nagai Y."/>
            <person name="Toyoda A."/>
            <person name="Suzuki Y."/>
            <person name="Arimoto A."/>
            <person name="Ishii H."/>
            <person name="Satoh N."/>
            <person name="Nishiyama T."/>
            <person name="Hasebe M."/>
            <person name="Maruyama T."/>
            <person name="Minagawa J."/>
            <person name="Obokata J."/>
            <person name="Shigenobu S."/>
        </authorList>
    </citation>
    <scope>NUCLEOTIDE SEQUENCE [LARGE SCALE GENOMIC DNA]</scope>
</reference>
<dbReference type="AlphaFoldDB" id="A0AAV3YFF7"/>
<accession>A0AAV3YFF7</accession>
<proteinExistence type="predicted"/>
<evidence type="ECO:0000313" key="1">
    <source>
        <dbReference type="EMBL" id="GFN81033.1"/>
    </source>
</evidence>
<evidence type="ECO:0000313" key="2">
    <source>
        <dbReference type="Proteomes" id="UP000735302"/>
    </source>
</evidence>
<gene>
    <name evidence="1" type="ORF">PoB_000753900</name>
</gene>
<dbReference type="EMBL" id="BLXT01000876">
    <property type="protein sequence ID" value="GFN81033.1"/>
    <property type="molecule type" value="Genomic_DNA"/>
</dbReference>